<dbReference type="InterPro" id="IPR012340">
    <property type="entry name" value="NA-bd_OB-fold"/>
</dbReference>
<dbReference type="SUPFAM" id="SSF50249">
    <property type="entry name" value="Nucleic acid-binding proteins"/>
    <property type="match status" value="1"/>
</dbReference>
<comment type="similarity">
    <text evidence="1 15">Belongs to the helicase family. RecG subfamily.</text>
</comment>
<evidence type="ECO:0000256" key="7">
    <source>
        <dbReference type="ARBA" id="ARBA00022840"/>
    </source>
</evidence>
<keyword evidence="9 15" id="KW-0233">DNA recombination</keyword>
<evidence type="ECO:0000256" key="5">
    <source>
        <dbReference type="ARBA" id="ARBA00022801"/>
    </source>
</evidence>
<dbReference type="PROSITE" id="PS51192">
    <property type="entry name" value="HELICASE_ATP_BIND_1"/>
    <property type="match status" value="1"/>
</dbReference>
<dbReference type="Pfam" id="PF00271">
    <property type="entry name" value="Helicase_C"/>
    <property type="match status" value="1"/>
</dbReference>
<dbReference type="InterPro" id="IPR027417">
    <property type="entry name" value="P-loop_NTPase"/>
</dbReference>
<keyword evidence="6 15" id="KW-0347">Helicase</keyword>
<dbReference type="SMART" id="SM00487">
    <property type="entry name" value="DEXDc"/>
    <property type="match status" value="1"/>
</dbReference>
<name>A0ABT0VFH7_9LACO</name>
<comment type="catalytic activity">
    <reaction evidence="12 15">
        <text>Couples ATP hydrolysis with the unwinding of duplex DNA by translocating in the 3'-5' direction.</text>
        <dbReference type="EC" id="5.6.2.4"/>
    </reaction>
</comment>
<evidence type="ECO:0000256" key="9">
    <source>
        <dbReference type="ARBA" id="ARBA00023172"/>
    </source>
</evidence>
<dbReference type="InterPro" id="IPR011545">
    <property type="entry name" value="DEAD/DEAH_box_helicase_dom"/>
</dbReference>
<evidence type="ECO:0000256" key="6">
    <source>
        <dbReference type="ARBA" id="ARBA00022806"/>
    </source>
</evidence>
<comment type="caution">
    <text evidence="18">The sequence shown here is derived from an EMBL/GenBank/DDBJ whole genome shotgun (WGS) entry which is preliminary data.</text>
</comment>
<keyword evidence="4 15" id="KW-0227">DNA damage</keyword>
<dbReference type="SUPFAM" id="SSF52540">
    <property type="entry name" value="P-loop containing nucleoside triphosphate hydrolases"/>
    <property type="match status" value="2"/>
</dbReference>
<comment type="function">
    <text evidence="15">Plays a critical role in recombination and DNA repair. Helps process Holliday junction intermediates to mature products by catalyzing branch migration. Has replication fork regression activity, unwinds stalled or blocked replication forks to make a HJ that can be resolved. Has a DNA unwinding activity characteristic of a DNA helicase with 3'-5' polarity.</text>
</comment>
<evidence type="ECO:0000256" key="2">
    <source>
        <dbReference type="ARBA" id="ARBA00017846"/>
    </source>
</evidence>
<dbReference type="Gene3D" id="2.40.50.140">
    <property type="entry name" value="Nucleic acid-binding proteins"/>
    <property type="match status" value="1"/>
</dbReference>
<dbReference type="RefSeq" id="WP_205142907.1">
    <property type="nucleotide sequence ID" value="NZ_JAFBDN010000002.1"/>
</dbReference>
<dbReference type="SMART" id="SM00490">
    <property type="entry name" value="HELICc"/>
    <property type="match status" value="1"/>
</dbReference>
<dbReference type="InterPro" id="IPR014001">
    <property type="entry name" value="Helicase_ATP-bd"/>
</dbReference>
<keyword evidence="10 15" id="KW-0234">DNA repair</keyword>
<protein>
    <recommendedName>
        <fullName evidence="2 15">ATP-dependent DNA helicase RecG</fullName>
        <ecNumber evidence="13 15">5.6.2.4</ecNumber>
    </recommendedName>
</protein>
<dbReference type="NCBIfam" id="NF008168">
    <property type="entry name" value="PRK10917.2-2"/>
    <property type="match status" value="1"/>
</dbReference>
<dbReference type="NCBIfam" id="NF008165">
    <property type="entry name" value="PRK10917.1-3"/>
    <property type="match status" value="1"/>
</dbReference>
<dbReference type="Pfam" id="PF00270">
    <property type="entry name" value="DEAD"/>
    <property type="match status" value="1"/>
</dbReference>
<keyword evidence="7 15" id="KW-0067">ATP-binding</keyword>
<evidence type="ECO:0000259" key="16">
    <source>
        <dbReference type="PROSITE" id="PS51192"/>
    </source>
</evidence>
<proteinExistence type="inferred from homology"/>
<evidence type="ECO:0000313" key="19">
    <source>
        <dbReference type="Proteomes" id="UP001057481"/>
    </source>
</evidence>
<feature type="domain" description="Helicase C-terminal" evidence="17">
    <location>
        <begin position="449"/>
        <end position="609"/>
    </location>
</feature>
<keyword evidence="5 15" id="KW-0378">Hydrolase</keyword>
<dbReference type="EC" id="5.6.2.4" evidence="13 15"/>
<dbReference type="InterPro" id="IPR045562">
    <property type="entry name" value="RecG_dom3_C"/>
</dbReference>
<gene>
    <name evidence="18" type="primary">recG</name>
    <name evidence="18" type="ORF">KAK10_00710</name>
</gene>
<dbReference type="CDD" id="cd18811">
    <property type="entry name" value="SF2_C_RecG"/>
    <property type="match status" value="1"/>
</dbReference>
<dbReference type="InterPro" id="IPR047112">
    <property type="entry name" value="RecG/Mfd"/>
</dbReference>
<evidence type="ECO:0000256" key="12">
    <source>
        <dbReference type="ARBA" id="ARBA00034617"/>
    </source>
</evidence>
<dbReference type="Pfam" id="PF19833">
    <property type="entry name" value="RecG_dom3_C"/>
    <property type="match status" value="1"/>
</dbReference>
<comment type="catalytic activity">
    <reaction evidence="14 15">
        <text>ATP + H2O = ADP + phosphate + H(+)</text>
        <dbReference type="Rhea" id="RHEA:13065"/>
        <dbReference type="ChEBI" id="CHEBI:15377"/>
        <dbReference type="ChEBI" id="CHEBI:15378"/>
        <dbReference type="ChEBI" id="CHEBI:30616"/>
        <dbReference type="ChEBI" id="CHEBI:43474"/>
        <dbReference type="ChEBI" id="CHEBI:456216"/>
        <dbReference type="EC" id="5.6.2.4"/>
    </reaction>
</comment>
<dbReference type="PANTHER" id="PTHR47964:SF1">
    <property type="entry name" value="ATP-DEPENDENT DNA HELICASE HOMOLOG RECG, CHLOROPLASTIC"/>
    <property type="match status" value="1"/>
</dbReference>
<keyword evidence="3 15" id="KW-0547">Nucleotide-binding</keyword>
<dbReference type="GO" id="GO:0003678">
    <property type="term" value="F:DNA helicase activity"/>
    <property type="evidence" value="ECO:0007669"/>
    <property type="project" value="UniProtKB-EC"/>
</dbReference>
<accession>A0ABT0VFH7</accession>
<dbReference type="InterPro" id="IPR001650">
    <property type="entry name" value="Helicase_C-like"/>
</dbReference>
<dbReference type="InterPro" id="IPR004609">
    <property type="entry name" value="ATP-dep_DNA_helicase_RecG"/>
</dbReference>
<dbReference type="Pfam" id="PF17191">
    <property type="entry name" value="RecG_wedge"/>
    <property type="match status" value="1"/>
</dbReference>
<evidence type="ECO:0000256" key="10">
    <source>
        <dbReference type="ARBA" id="ARBA00023204"/>
    </source>
</evidence>
<sequence>MENSGLTTNINELDGVGPKRLSALNNLGIFNVGDLLEYFPFRYDDMQTRIPSTTKDGEKVTFSGIVSSEPVLTRFGYKKTRLNFNVLIGHENIKVTFFNQPWLQKEIKREDPIAVYGVYDANRASLAGIKVLTTQVDGLNGIYPTSKAIKAKTIQDLIEQAFAKYSDQITNLIPAIIQTKYRLVDRRTMIHDMHFPQSSMAVSKAKRTAAFEEFFIFQVNLQLIKLTKTKKNGRIINYDNLAVKDFIAKLPFELTTAQKKVVNEIAYDLKRPIHMNRLLQGDVGSGKTVVAVIEAYATITANMQVAIMAPTEILAQQHAKSFGNFFAKSNDIRVELLTSATKTKERRQILADLLTGEIDVIIGTHALIQNDIEFHNLGLAIIDEQHRFGVKQRAILREKGMNPDILAMTATPIPRTLAITAYGEMDVSLIDELPAGRQPIKTKWLKNEDFEQAIEFMRTQINKGAQAYIVAPLIEESENLDVQNATAIYENLNAYLAPKIKVGLLHGRMKNSEKEHVMAEFKANMFQVLVATTVIEVGVDVPNATVMLILDADRFGLAQLHQLRGRVGRGAKQSYTLLLADPKSQYGKQRMAIMTETTNGFVLAQKDLELRGQGDILGNKQSGIPDFRIGDPIADLKMMEIAQQEAIQLIDTPNWDSVKSNQALVQYLSERMARYRNLD</sequence>
<keyword evidence="19" id="KW-1185">Reference proteome</keyword>
<evidence type="ECO:0000256" key="3">
    <source>
        <dbReference type="ARBA" id="ARBA00022741"/>
    </source>
</evidence>
<evidence type="ECO:0000256" key="4">
    <source>
        <dbReference type="ARBA" id="ARBA00022763"/>
    </source>
</evidence>
<evidence type="ECO:0000256" key="14">
    <source>
        <dbReference type="ARBA" id="ARBA00048988"/>
    </source>
</evidence>
<evidence type="ECO:0000313" key="18">
    <source>
        <dbReference type="EMBL" id="MCM2436456.1"/>
    </source>
</evidence>
<evidence type="ECO:0000259" key="17">
    <source>
        <dbReference type="PROSITE" id="PS51194"/>
    </source>
</evidence>
<dbReference type="NCBIfam" id="TIGR00643">
    <property type="entry name" value="recG"/>
    <property type="match status" value="1"/>
</dbReference>
<evidence type="ECO:0000256" key="1">
    <source>
        <dbReference type="ARBA" id="ARBA00007504"/>
    </source>
</evidence>
<keyword evidence="11" id="KW-0413">Isomerase</keyword>
<evidence type="ECO:0000256" key="15">
    <source>
        <dbReference type="RuleBase" id="RU363016"/>
    </source>
</evidence>
<dbReference type="GO" id="GO:0016787">
    <property type="term" value="F:hydrolase activity"/>
    <property type="evidence" value="ECO:0007669"/>
    <property type="project" value="UniProtKB-KW"/>
</dbReference>
<dbReference type="Gene3D" id="3.40.50.300">
    <property type="entry name" value="P-loop containing nucleotide triphosphate hydrolases"/>
    <property type="match status" value="2"/>
</dbReference>
<reference evidence="18" key="1">
    <citation type="submission" date="2021-04" db="EMBL/GenBank/DDBJ databases">
        <title>Taxonomic assessment of Weissella genus.</title>
        <authorList>
            <person name="Fanelli F."/>
            <person name="Chieffi D."/>
            <person name="Dell'Aquila A."/>
            <person name="Gyu-Sung C."/>
            <person name="Franz C.M.A.P."/>
            <person name="Fusco V."/>
        </authorList>
    </citation>
    <scope>NUCLEOTIDE SEQUENCE</scope>
    <source>
        <strain evidence="18">LMG 25373</strain>
    </source>
</reference>
<keyword evidence="8" id="KW-0238">DNA-binding</keyword>
<feature type="domain" description="Helicase ATP-binding" evidence="16">
    <location>
        <begin position="268"/>
        <end position="430"/>
    </location>
</feature>
<dbReference type="Proteomes" id="UP001057481">
    <property type="component" value="Unassembled WGS sequence"/>
</dbReference>
<dbReference type="InterPro" id="IPR033454">
    <property type="entry name" value="RecG_wedge"/>
</dbReference>
<dbReference type="EMBL" id="JAGMVS010000037">
    <property type="protein sequence ID" value="MCM2436456.1"/>
    <property type="molecule type" value="Genomic_DNA"/>
</dbReference>
<dbReference type="PANTHER" id="PTHR47964">
    <property type="entry name" value="ATP-DEPENDENT DNA HELICASE HOMOLOG RECG, CHLOROPLASTIC"/>
    <property type="match status" value="1"/>
</dbReference>
<evidence type="ECO:0000256" key="11">
    <source>
        <dbReference type="ARBA" id="ARBA00023235"/>
    </source>
</evidence>
<evidence type="ECO:0000256" key="13">
    <source>
        <dbReference type="ARBA" id="ARBA00034808"/>
    </source>
</evidence>
<dbReference type="PROSITE" id="PS51194">
    <property type="entry name" value="HELICASE_CTER"/>
    <property type="match status" value="1"/>
</dbReference>
<dbReference type="CDD" id="cd17992">
    <property type="entry name" value="DEXHc_RecG"/>
    <property type="match status" value="1"/>
</dbReference>
<evidence type="ECO:0000256" key="8">
    <source>
        <dbReference type="ARBA" id="ARBA00023125"/>
    </source>
</evidence>
<organism evidence="18 19">
    <name type="scientific">Periweissella beninensis</name>
    <dbReference type="NCBI Taxonomy" id="504936"/>
    <lineage>
        <taxon>Bacteria</taxon>
        <taxon>Bacillati</taxon>
        <taxon>Bacillota</taxon>
        <taxon>Bacilli</taxon>
        <taxon>Lactobacillales</taxon>
        <taxon>Lactobacillaceae</taxon>
        <taxon>Periweissella</taxon>
    </lineage>
</organism>